<dbReference type="AlphaFoldDB" id="A0A060JPM8"/>
<dbReference type="eggNOG" id="COG1609">
    <property type="taxonomic scope" value="Bacteria"/>
</dbReference>
<dbReference type="Gene3D" id="3.40.50.2300">
    <property type="match status" value="2"/>
</dbReference>
<keyword evidence="4" id="KW-0804">Transcription</keyword>
<protein>
    <submittedName>
        <fullName evidence="6">Transcriptional regulators</fullName>
    </submittedName>
</protein>
<dbReference type="EMBL" id="CP007490">
    <property type="protein sequence ID" value="AIC48124.1"/>
    <property type="molecule type" value="Genomic_DNA"/>
</dbReference>
<feature type="domain" description="HTH lacI-type" evidence="5">
    <location>
        <begin position="11"/>
        <end position="65"/>
    </location>
</feature>
<keyword evidence="2" id="KW-0805">Transcription regulation</keyword>
<keyword evidence="3" id="KW-0238">DNA-binding</keyword>
<dbReference type="RefSeq" id="WP_038503328.1">
    <property type="nucleotide sequence ID" value="NZ_CP007490.1"/>
</dbReference>
<evidence type="ECO:0000256" key="3">
    <source>
        <dbReference type="ARBA" id="ARBA00023125"/>
    </source>
</evidence>
<accession>A0A060JPM8</accession>
<dbReference type="InterPro" id="IPR010982">
    <property type="entry name" value="Lambda_DNA-bd_dom_sf"/>
</dbReference>
<dbReference type="SMART" id="SM00354">
    <property type="entry name" value="HTH_LACI"/>
    <property type="match status" value="1"/>
</dbReference>
<dbReference type="Gene3D" id="1.10.260.40">
    <property type="entry name" value="lambda repressor-like DNA-binding domains"/>
    <property type="match status" value="1"/>
</dbReference>
<dbReference type="Pfam" id="PF13377">
    <property type="entry name" value="Peripla_BP_3"/>
    <property type="match status" value="1"/>
</dbReference>
<organism evidence="6 7">
    <name type="scientific">Rhodoluna lacicola</name>
    <dbReference type="NCBI Taxonomy" id="529884"/>
    <lineage>
        <taxon>Bacteria</taxon>
        <taxon>Bacillati</taxon>
        <taxon>Actinomycetota</taxon>
        <taxon>Actinomycetes</taxon>
        <taxon>Micrococcales</taxon>
        <taxon>Microbacteriaceae</taxon>
        <taxon>Luna cluster</taxon>
        <taxon>Luna-1 subcluster</taxon>
        <taxon>Rhodoluna</taxon>
    </lineage>
</organism>
<keyword evidence="1" id="KW-0678">Repressor</keyword>
<evidence type="ECO:0000313" key="7">
    <source>
        <dbReference type="Proteomes" id="UP000067708"/>
    </source>
</evidence>
<dbReference type="InterPro" id="IPR000843">
    <property type="entry name" value="HTH_LacI"/>
</dbReference>
<sequence length="340" mass="36894">MTDTNNPIKPPTIYDVAKAAGVSKSLVSLVLRGEAHVSEARREAVQKAIDELGYRPSRFAQQLASSASRSIGVLITDYKNLSYIGFLKGLREIFDDAGYQVIISDMHRSQNFEDDPIDAFASMKVDGLVIATEVGGLRTHKLDIPTVMIGQRETILPNSDMVFNDDYEGTRLVIEHLIGFGHKKIAHLTGVGGIATNRRKAFSKIMKDAILDDMVFGNGQPTTEIGGYMGTMELLKSGKKFTAIYAANDYMAAGAWSALRENGLSVPEDVSLVGYDNAPVASDFLLKLTTVDEQGIPVGRQTASLLLERIGSKGSYKPKSILIKPTLVPRTSVAKPKSGK</sequence>
<dbReference type="Pfam" id="PF00356">
    <property type="entry name" value="LacI"/>
    <property type="match status" value="1"/>
</dbReference>
<evidence type="ECO:0000256" key="4">
    <source>
        <dbReference type="ARBA" id="ARBA00023163"/>
    </source>
</evidence>
<evidence type="ECO:0000259" key="5">
    <source>
        <dbReference type="PROSITE" id="PS50932"/>
    </source>
</evidence>
<dbReference type="InterPro" id="IPR028082">
    <property type="entry name" value="Peripla_BP_I"/>
</dbReference>
<dbReference type="HOGENOM" id="CLU_037628_6_1_11"/>
<evidence type="ECO:0000256" key="1">
    <source>
        <dbReference type="ARBA" id="ARBA00022491"/>
    </source>
</evidence>
<proteinExistence type="predicted"/>
<dbReference type="CDD" id="cd06267">
    <property type="entry name" value="PBP1_LacI_sugar_binding-like"/>
    <property type="match status" value="1"/>
</dbReference>
<dbReference type="PANTHER" id="PTHR30146:SF148">
    <property type="entry name" value="HTH-TYPE TRANSCRIPTIONAL REPRESSOR PURR-RELATED"/>
    <property type="match status" value="1"/>
</dbReference>
<dbReference type="OrthoDB" id="3467214at2"/>
<dbReference type="SUPFAM" id="SSF47413">
    <property type="entry name" value="lambda repressor-like DNA-binding domains"/>
    <property type="match status" value="1"/>
</dbReference>
<gene>
    <name evidence="6" type="ORF">Rhola_00013350</name>
</gene>
<dbReference type="PROSITE" id="PS50932">
    <property type="entry name" value="HTH_LACI_2"/>
    <property type="match status" value="1"/>
</dbReference>
<evidence type="ECO:0000256" key="2">
    <source>
        <dbReference type="ARBA" id="ARBA00023015"/>
    </source>
</evidence>
<dbReference type="CDD" id="cd01392">
    <property type="entry name" value="HTH_LacI"/>
    <property type="match status" value="1"/>
</dbReference>
<evidence type="ECO:0000313" key="6">
    <source>
        <dbReference type="EMBL" id="AIC48124.1"/>
    </source>
</evidence>
<dbReference type="STRING" id="529884.Rhola_00013350"/>
<name>A0A060JPM8_9MICO</name>
<dbReference type="InterPro" id="IPR046335">
    <property type="entry name" value="LacI/GalR-like_sensor"/>
</dbReference>
<dbReference type="Proteomes" id="UP000067708">
    <property type="component" value="Chromosome"/>
</dbReference>
<dbReference type="GO" id="GO:0003700">
    <property type="term" value="F:DNA-binding transcription factor activity"/>
    <property type="evidence" value="ECO:0007669"/>
    <property type="project" value="TreeGrafter"/>
</dbReference>
<reference evidence="6 7" key="1">
    <citation type="journal article" date="2014" name="Int. J. Syst. Evol. Microbiol.">
        <title>Rhodoluna lacicola gen. nov., sp. nov., a planktonic freshwater bacterium with stream-lined genome.</title>
        <authorList>
            <person name="Hahn M."/>
            <person name="Schmidt J."/>
            <person name="Taipale S.J."/>
            <person name="Doolittle W.F."/>
            <person name="Koll U."/>
        </authorList>
    </citation>
    <scope>NUCLEOTIDE SEQUENCE [LARGE SCALE GENOMIC DNA]</scope>
    <source>
        <strain evidence="6 7">MWH-Ta8</strain>
    </source>
</reference>
<keyword evidence="7" id="KW-1185">Reference proteome</keyword>
<dbReference type="KEGG" id="rla:Rhola_00013350"/>
<dbReference type="GO" id="GO:0000976">
    <property type="term" value="F:transcription cis-regulatory region binding"/>
    <property type="evidence" value="ECO:0007669"/>
    <property type="project" value="TreeGrafter"/>
</dbReference>
<dbReference type="SUPFAM" id="SSF53822">
    <property type="entry name" value="Periplasmic binding protein-like I"/>
    <property type="match status" value="1"/>
</dbReference>
<dbReference type="PANTHER" id="PTHR30146">
    <property type="entry name" value="LACI-RELATED TRANSCRIPTIONAL REPRESSOR"/>
    <property type="match status" value="1"/>
</dbReference>